<organism evidence="2 3">
    <name type="scientific">Platysternon megacephalum</name>
    <name type="common">big-headed turtle</name>
    <dbReference type="NCBI Taxonomy" id="55544"/>
    <lineage>
        <taxon>Eukaryota</taxon>
        <taxon>Metazoa</taxon>
        <taxon>Chordata</taxon>
        <taxon>Craniata</taxon>
        <taxon>Vertebrata</taxon>
        <taxon>Euteleostomi</taxon>
        <taxon>Archelosauria</taxon>
        <taxon>Testudinata</taxon>
        <taxon>Testudines</taxon>
        <taxon>Cryptodira</taxon>
        <taxon>Durocryptodira</taxon>
        <taxon>Testudinoidea</taxon>
        <taxon>Platysternidae</taxon>
        <taxon>Platysternon</taxon>
    </lineage>
</organism>
<dbReference type="GO" id="GO:0016301">
    <property type="term" value="F:kinase activity"/>
    <property type="evidence" value="ECO:0007669"/>
    <property type="project" value="UniProtKB-KW"/>
</dbReference>
<comment type="caution">
    <text evidence="2">The sequence shown here is derived from an EMBL/GenBank/DDBJ whole genome shotgun (WGS) entry which is preliminary data.</text>
</comment>
<evidence type="ECO:0000313" key="2">
    <source>
        <dbReference type="EMBL" id="TFJ98030.1"/>
    </source>
</evidence>
<name>A0A4D9DL52_9SAUR</name>
<proteinExistence type="predicted"/>
<sequence>MAAGFPVPDVISQMEQKKDLSSPGPQSSEEMEIPRGPCTALAGGTMKTKSKEGNPWQEGPAGAESHGRPLGGDVSSSPAGAKAWHSRCRPERQRRNAPGKDRLNPLPGIRSLGTSMSAS</sequence>
<protein>
    <submittedName>
        <fullName evidence="2">Serine/threonine-protein kinase 19</fullName>
    </submittedName>
</protein>
<keyword evidence="3" id="KW-1185">Reference proteome</keyword>
<gene>
    <name evidence="2" type="ORF">DR999_PMT20097</name>
</gene>
<feature type="region of interest" description="Disordered" evidence="1">
    <location>
        <begin position="1"/>
        <end position="119"/>
    </location>
</feature>
<dbReference type="EMBL" id="QXTE01000436">
    <property type="protein sequence ID" value="TFJ98030.1"/>
    <property type="molecule type" value="Genomic_DNA"/>
</dbReference>
<evidence type="ECO:0000256" key="1">
    <source>
        <dbReference type="SAM" id="MobiDB-lite"/>
    </source>
</evidence>
<accession>A0A4D9DL52</accession>
<dbReference type="AlphaFoldDB" id="A0A4D9DL52"/>
<evidence type="ECO:0000313" key="3">
    <source>
        <dbReference type="Proteomes" id="UP000297703"/>
    </source>
</evidence>
<keyword evidence="2" id="KW-0418">Kinase</keyword>
<reference evidence="2 3" key="1">
    <citation type="submission" date="2019-04" db="EMBL/GenBank/DDBJ databases">
        <title>Draft genome of the big-headed turtle Platysternon megacephalum.</title>
        <authorList>
            <person name="Gong S."/>
        </authorList>
    </citation>
    <scope>NUCLEOTIDE SEQUENCE [LARGE SCALE GENOMIC DNA]</scope>
    <source>
        <strain evidence="2">DO16091913</strain>
        <tissue evidence="2">Muscle</tissue>
    </source>
</reference>
<reference evidence="2 3" key="2">
    <citation type="submission" date="2019-04" db="EMBL/GenBank/DDBJ databases">
        <title>The genome sequence of big-headed turtle.</title>
        <authorList>
            <person name="Gong S."/>
        </authorList>
    </citation>
    <scope>NUCLEOTIDE SEQUENCE [LARGE SCALE GENOMIC DNA]</scope>
    <source>
        <strain evidence="2">DO16091913</strain>
        <tissue evidence="2">Muscle</tissue>
    </source>
</reference>
<feature type="compositionally biased region" description="Basic and acidic residues" evidence="1">
    <location>
        <begin position="88"/>
        <end position="103"/>
    </location>
</feature>
<dbReference type="Proteomes" id="UP000297703">
    <property type="component" value="Unassembled WGS sequence"/>
</dbReference>
<keyword evidence="2" id="KW-0808">Transferase</keyword>